<dbReference type="EMBL" id="KZ454987">
    <property type="protein sequence ID" value="PKI85795.1"/>
    <property type="molecule type" value="Genomic_DNA"/>
</dbReference>
<evidence type="ECO:0000256" key="6">
    <source>
        <dbReference type="SAM" id="MobiDB-lite"/>
    </source>
</evidence>
<evidence type="ECO:0000256" key="2">
    <source>
        <dbReference type="ARBA" id="ARBA00007284"/>
    </source>
</evidence>
<comment type="subcellular location">
    <subcellularLocation>
        <location evidence="1">Golgi apparatus membrane</location>
        <topology evidence="1">Peripheral membrane protein</topology>
        <orientation evidence="1">Cytoplasmic side</orientation>
    </subcellularLocation>
</comment>
<dbReference type="PANTHER" id="PTHR12704:SF2">
    <property type="entry name" value="GOLGI PHOSPHOPROTEIN 3 HOMOLOG SAURON"/>
    <property type="match status" value="1"/>
</dbReference>
<dbReference type="GO" id="GO:0007030">
    <property type="term" value="P:Golgi organization"/>
    <property type="evidence" value="ECO:0007669"/>
    <property type="project" value="TreeGrafter"/>
</dbReference>
<dbReference type="Pfam" id="PF05719">
    <property type="entry name" value="GPP34"/>
    <property type="match status" value="1"/>
</dbReference>
<dbReference type="InterPro" id="IPR008628">
    <property type="entry name" value="GPP34-like"/>
</dbReference>
<accession>A0A2N1JGY0</accession>
<gene>
    <name evidence="7" type="ORF">MVES_000286</name>
</gene>
<evidence type="ECO:0000256" key="3">
    <source>
        <dbReference type="ARBA" id="ARBA00023034"/>
    </source>
</evidence>
<keyword evidence="4" id="KW-0446">Lipid-binding</keyword>
<feature type="region of interest" description="Disordered" evidence="6">
    <location>
        <begin position="314"/>
        <end position="346"/>
    </location>
</feature>
<dbReference type="GO" id="GO:0048194">
    <property type="term" value="P:Golgi vesicle budding"/>
    <property type="evidence" value="ECO:0007669"/>
    <property type="project" value="TreeGrafter"/>
</dbReference>
<evidence type="ECO:0000256" key="5">
    <source>
        <dbReference type="ARBA" id="ARBA00023136"/>
    </source>
</evidence>
<evidence type="ECO:0008006" key="9">
    <source>
        <dbReference type="Google" id="ProtNLM"/>
    </source>
</evidence>
<name>A0A2N1JGY0_9BASI</name>
<evidence type="ECO:0000256" key="4">
    <source>
        <dbReference type="ARBA" id="ARBA00023121"/>
    </source>
</evidence>
<dbReference type="STRING" id="2020962.A0A2N1JGY0"/>
<comment type="similarity">
    <text evidence="2">Belongs to the GOLPH3/VPS74 family.</text>
</comment>
<dbReference type="GO" id="GO:0043001">
    <property type="term" value="P:Golgi to plasma membrane protein transport"/>
    <property type="evidence" value="ECO:0007669"/>
    <property type="project" value="TreeGrafter"/>
</dbReference>
<feature type="region of interest" description="Disordered" evidence="6">
    <location>
        <begin position="1"/>
        <end position="39"/>
    </location>
</feature>
<dbReference type="Proteomes" id="UP000232875">
    <property type="component" value="Unassembled WGS sequence"/>
</dbReference>
<reference evidence="7 8" key="1">
    <citation type="submission" date="2017-10" db="EMBL/GenBank/DDBJ databases">
        <title>A novel species of cold-tolerant Malassezia isolated from bats.</title>
        <authorList>
            <person name="Lorch J.M."/>
            <person name="Palmer J.M."/>
            <person name="Vanderwolf K.J."/>
            <person name="Schmidt K.Z."/>
            <person name="Verant M.L."/>
            <person name="Weller T.J."/>
            <person name="Blehert D.S."/>
        </authorList>
    </citation>
    <scope>NUCLEOTIDE SEQUENCE [LARGE SCALE GENOMIC DNA]</scope>
    <source>
        <strain evidence="7 8">NWHC:44797-103</strain>
    </source>
</reference>
<dbReference type="PANTHER" id="PTHR12704">
    <property type="entry name" value="TRANS-GOLGI PROTEIN GMX33"/>
    <property type="match status" value="1"/>
</dbReference>
<dbReference type="GO" id="GO:0006890">
    <property type="term" value="P:retrograde vesicle-mediated transport, Golgi to endoplasmic reticulum"/>
    <property type="evidence" value="ECO:0007669"/>
    <property type="project" value="TreeGrafter"/>
</dbReference>
<dbReference type="InterPro" id="IPR038261">
    <property type="entry name" value="GPP34-like_sf"/>
</dbReference>
<dbReference type="GO" id="GO:0005802">
    <property type="term" value="C:trans-Golgi network"/>
    <property type="evidence" value="ECO:0007669"/>
    <property type="project" value="TreeGrafter"/>
</dbReference>
<evidence type="ECO:0000256" key="1">
    <source>
        <dbReference type="ARBA" id="ARBA00004255"/>
    </source>
</evidence>
<dbReference type="OrthoDB" id="2189106at2759"/>
<dbReference type="GO" id="GO:0005829">
    <property type="term" value="C:cytosol"/>
    <property type="evidence" value="ECO:0007669"/>
    <property type="project" value="TreeGrafter"/>
</dbReference>
<dbReference type="Gene3D" id="1.10.3630.10">
    <property type="entry name" value="yeast vps74-n-term truncation variant domain like"/>
    <property type="match status" value="1"/>
</dbReference>
<sequence>MSSGLLRRKAATQHDAALYEDEDQPASSGPNPPRRNAQNAPIVERVAGTGSVAAVDPRSGHRFAYDPRDVNDEVESRIHPRLTLMEEIFLLGLKDKQGYLSFWNDTISVTLRGCILLELAFRGRIGISRAELTRSCISDRTVDVLDTRNTGEPLLDETLRVIKANPPASVSEWISLLTGETWNVLKLNLQLKQVRERLAKGLADKGVLRTEKRNFLLFDMPTHPLAERGQKDALLRRLYAFIGCPAQTLHPPTLYAEAGDIQLRVTRTLCMVCCAYTANVLENPLAHLPYAQHEHALTRAADLLSEFGRWPMAPESPGGGVPAQSTVPSAPKHGTSKRRKQEMGVASADVARAMQHEFAEYGTETQFKLIAAVLLEFSRMDSLL</sequence>
<evidence type="ECO:0000313" key="7">
    <source>
        <dbReference type="EMBL" id="PKI85795.1"/>
    </source>
</evidence>
<dbReference type="GO" id="GO:0031985">
    <property type="term" value="C:Golgi cisterna"/>
    <property type="evidence" value="ECO:0007669"/>
    <property type="project" value="TreeGrafter"/>
</dbReference>
<evidence type="ECO:0000313" key="8">
    <source>
        <dbReference type="Proteomes" id="UP000232875"/>
    </source>
</evidence>
<feature type="compositionally biased region" description="Basic residues" evidence="6">
    <location>
        <begin position="1"/>
        <end position="11"/>
    </location>
</feature>
<protein>
    <recommendedName>
        <fullName evidence="9">Vps74p</fullName>
    </recommendedName>
</protein>
<dbReference type="AlphaFoldDB" id="A0A2N1JGY0"/>
<dbReference type="GO" id="GO:0000139">
    <property type="term" value="C:Golgi membrane"/>
    <property type="evidence" value="ECO:0007669"/>
    <property type="project" value="UniProtKB-SubCell"/>
</dbReference>
<keyword evidence="8" id="KW-1185">Reference proteome</keyword>
<dbReference type="GO" id="GO:0070273">
    <property type="term" value="F:phosphatidylinositol-4-phosphate binding"/>
    <property type="evidence" value="ECO:0007669"/>
    <property type="project" value="InterPro"/>
</dbReference>
<keyword evidence="3" id="KW-0333">Golgi apparatus</keyword>
<keyword evidence="5" id="KW-0472">Membrane</keyword>
<proteinExistence type="inferred from homology"/>
<organism evidence="7 8">
    <name type="scientific">Malassezia vespertilionis</name>
    <dbReference type="NCBI Taxonomy" id="2020962"/>
    <lineage>
        <taxon>Eukaryota</taxon>
        <taxon>Fungi</taxon>
        <taxon>Dikarya</taxon>
        <taxon>Basidiomycota</taxon>
        <taxon>Ustilaginomycotina</taxon>
        <taxon>Malasseziomycetes</taxon>
        <taxon>Malasseziales</taxon>
        <taxon>Malasseziaceae</taxon>
        <taxon>Malassezia</taxon>
    </lineage>
</organism>